<dbReference type="PANTHER" id="PTHR42832:SF3">
    <property type="entry name" value="L-GLUTAMINE--4-(METHYLSULFANYL)-2-OXOBUTANOATE AMINOTRANSFERASE"/>
    <property type="match status" value="1"/>
</dbReference>
<organism evidence="5 6">
    <name type="scientific">Bacillus safensis</name>
    <dbReference type="NCBI Taxonomy" id="561879"/>
    <lineage>
        <taxon>Bacteria</taxon>
        <taxon>Bacillati</taxon>
        <taxon>Bacillota</taxon>
        <taxon>Bacilli</taxon>
        <taxon>Bacillales</taxon>
        <taxon>Bacillaceae</taxon>
        <taxon>Bacillus</taxon>
    </lineage>
</organism>
<dbReference type="AlphaFoldDB" id="A0A5S9MMT4"/>
<dbReference type="InterPro" id="IPR015422">
    <property type="entry name" value="PyrdxlP-dep_Trfase_small"/>
</dbReference>
<dbReference type="InterPro" id="IPR050881">
    <property type="entry name" value="LL-DAP_aminotransferase"/>
</dbReference>
<comment type="cofactor">
    <cofactor evidence="1">
        <name>pyridoxal 5'-phosphate</name>
        <dbReference type="ChEBI" id="CHEBI:597326"/>
    </cofactor>
</comment>
<accession>A0A5S9MMT4</accession>
<dbReference type="PANTHER" id="PTHR42832">
    <property type="entry name" value="AMINO ACID AMINOTRANSFERASE"/>
    <property type="match status" value="1"/>
</dbReference>
<keyword evidence="3" id="KW-0808">Transferase</keyword>
<dbReference type="Gene3D" id="3.40.640.10">
    <property type="entry name" value="Type I PLP-dependent aspartate aminotransferase-like (Major domain)"/>
    <property type="match status" value="1"/>
</dbReference>
<evidence type="ECO:0000259" key="4">
    <source>
        <dbReference type="Pfam" id="PF00155"/>
    </source>
</evidence>
<evidence type="ECO:0000256" key="3">
    <source>
        <dbReference type="ARBA" id="ARBA00022679"/>
    </source>
</evidence>
<dbReference type="EMBL" id="AP021906">
    <property type="protein sequence ID" value="BBP93016.1"/>
    <property type="molecule type" value="Genomic_DNA"/>
</dbReference>
<keyword evidence="2" id="KW-0032">Aminotransferase</keyword>
<protein>
    <recommendedName>
        <fullName evidence="4">Aminotransferase class I/classII large domain-containing protein</fullName>
    </recommendedName>
</protein>
<reference evidence="5 6" key="1">
    <citation type="submission" date="2019-12" db="EMBL/GenBank/DDBJ databases">
        <title>Full genome sequence of a Bacillus safensis strain isolated from commercially available natto in Indonesia.</title>
        <authorList>
            <person name="Yoshida M."/>
            <person name="Uomi M."/>
            <person name="Waturangi D."/>
            <person name="Ekaputri J.J."/>
            <person name="Setiamarga D.H.E."/>
        </authorList>
    </citation>
    <scope>NUCLEOTIDE SEQUENCE [LARGE SCALE GENOMIC DNA]</scope>
    <source>
        <strain evidence="5 6">IDN1</strain>
    </source>
</reference>
<feature type="domain" description="Aminotransferase class I/classII large" evidence="4">
    <location>
        <begin position="34"/>
        <end position="88"/>
    </location>
</feature>
<name>A0A5S9MMT4_BACIA</name>
<evidence type="ECO:0000313" key="5">
    <source>
        <dbReference type="EMBL" id="BBP93016.1"/>
    </source>
</evidence>
<sequence>MVEILPSNIMKRLPEQKFGTVFEKIAQKAQNGANIINLGQGNPDLPTPAHIVSALQEAAGTLQFQQYAPFRGFDFFKQAIADFYKKEFGPEIDPQKRGCSFQWRENRPLCHESVSS</sequence>
<dbReference type="InterPro" id="IPR004839">
    <property type="entry name" value="Aminotransferase_I/II_large"/>
</dbReference>
<proteinExistence type="predicted"/>
<evidence type="ECO:0000256" key="2">
    <source>
        <dbReference type="ARBA" id="ARBA00022576"/>
    </source>
</evidence>
<gene>
    <name evidence="5" type="ORF">BsIDN1_66340</name>
</gene>
<dbReference type="Gene3D" id="3.90.1150.10">
    <property type="entry name" value="Aspartate Aminotransferase, domain 1"/>
    <property type="match status" value="1"/>
</dbReference>
<dbReference type="InterPro" id="IPR015421">
    <property type="entry name" value="PyrdxlP-dep_Trfase_major"/>
</dbReference>
<dbReference type="GO" id="GO:0030170">
    <property type="term" value="F:pyridoxal phosphate binding"/>
    <property type="evidence" value="ECO:0007669"/>
    <property type="project" value="InterPro"/>
</dbReference>
<dbReference type="GO" id="GO:0008483">
    <property type="term" value="F:transaminase activity"/>
    <property type="evidence" value="ECO:0007669"/>
    <property type="project" value="UniProtKB-KW"/>
</dbReference>
<evidence type="ECO:0000256" key="1">
    <source>
        <dbReference type="ARBA" id="ARBA00001933"/>
    </source>
</evidence>
<evidence type="ECO:0000313" key="6">
    <source>
        <dbReference type="Proteomes" id="UP000464658"/>
    </source>
</evidence>
<dbReference type="Pfam" id="PF00155">
    <property type="entry name" value="Aminotran_1_2"/>
    <property type="match status" value="1"/>
</dbReference>
<dbReference type="Proteomes" id="UP000464658">
    <property type="component" value="Chromosome"/>
</dbReference>
<dbReference type="InterPro" id="IPR015424">
    <property type="entry name" value="PyrdxlP-dep_Trfase"/>
</dbReference>
<dbReference type="SUPFAM" id="SSF53383">
    <property type="entry name" value="PLP-dependent transferases"/>
    <property type="match status" value="1"/>
</dbReference>